<sequence>MVEKIMQLNPCMWKVFQCLLIDGENTGPDALRRAESFVITNAEFDEFFRRHKDVECLVPESNEKVRALCLVGLDCYIRSNAVCESEPRFS</sequence>
<protein>
    <submittedName>
        <fullName evidence="3">Uncharacterized protein</fullName>
    </submittedName>
</protein>
<accession>A0A9D4HGG5</accession>
<comment type="cofactor">
    <cofactor evidence="1">
        <name>[4Fe-4S] cluster</name>
        <dbReference type="ChEBI" id="CHEBI:49883"/>
    </cofactor>
</comment>
<dbReference type="GO" id="GO:0051539">
    <property type="term" value="F:4 iron, 4 sulfur cluster binding"/>
    <property type="evidence" value="ECO:0007669"/>
    <property type="project" value="UniProtKB-KW"/>
</dbReference>
<keyword evidence="2" id="KW-0411">Iron-sulfur</keyword>
<keyword evidence="2" id="KW-0004">4Fe-4S</keyword>
<name>A0A9D4HGG5_DREPO</name>
<dbReference type="EMBL" id="JAIWYP010000013">
    <property type="protein sequence ID" value="KAH3716538.1"/>
    <property type="molecule type" value="Genomic_DNA"/>
</dbReference>
<keyword evidence="2" id="KW-0479">Metal-binding</keyword>
<evidence type="ECO:0000313" key="3">
    <source>
        <dbReference type="EMBL" id="KAH3716538.1"/>
    </source>
</evidence>
<dbReference type="Proteomes" id="UP000828390">
    <property type="component" value="Unassembled WGS sequence"/>
</dbReference>
<reference evidence="3" key="1">
    <citation type="journal article" date="2019" name="bioRxiv">
        <title>The Genome of the Zebra Mussel, Dreissena polymorpha: A Resource for Invasive Species Research.</title>
        <authorList>
            <person name="McCartney M.A."/>
            <person name="Auch B."/>
            <person name="Kono T."/>
            <person name="Mallez S."/>
            <person name="Zhang Y."/>
            <person name="Obille A."/>
            <person name="Becker A."/>
            <person name="Abrahante J.E."/>
            <person name="Garbe J."/>
            <person name="Badalamenti J.P."/>
            <person name="Herman A."/>
            <person name="Mangelson H."/>
            <person name="Liachko I."/>
            <person name="Sullivan S."/>
            <person name="Sone E.D."/>
            <person name="Koren S."/>
            <person name="Silverstein K.A.T."/>
            <person name="Beckman K.B."/>
            <person name="Gohl D.M."/>
        </authorList>
    </citation>
    <scope>NUCLEOTIDE SEQUENCE</scope>
    <source>
        <strain evidence="3">Duluth1</strain>
        <tissue evidence="3">Whole animal</tissue>
    </source>
</reference>
<comment type="caution">
    <text evidence="3">The sequence shown here is derived from an EMBL/GenBank/DDBJ whole genome shotgun (WGS) entry which is preliminary data.</text>
</comment>
<dbReference type="InterPro" id="IPR051196">
    <property type="entry name" value="RSAD2/Viperin_antiviral"/>
</dbReference>
<evidence type="ECO:0000313" key="4">
    <source>
        <dbReference type="Proteomes" id="UP000828390"/>
    </source>
</evidence>
<dbReference type="AlphaFoldDB" id="A0A9D4HGG5"/>
<keyword evidence="2" id="KW-0408">Iron</keyword>
<dbReference type="PANTHER" id="PTHR21339:SF0">
    <property type="entry name" value="S-ADENOSYLMETHIONINE-DEPENDENT NUCLEOTIDE DEHYDRATASE RSAD2"/>
    <property type="match status" value="1"/>
</dbReference>
<gene>
    <name evidence="3" type="ORF">DPMN_059262</name>
</gene>
<dbReference type="PANTHER" id="PTHR21339">
    <property type="entry name" value="RADICAL S-ADENOSYL METHIONINE DOMAIN-CONTAINING PROTEIN 2"/>
    <property type="match status" value="1"/>
</dbReference>
<evidence type="ECO:0000256" key="2">
    <source>
        <dbReference type="ARBA" id="ARBA00022485"/>
    </source>
</evidence>
<proteinExistence type="predicted"/>
<evidence type="ECO:0000256" key="1">
    <source>
        <dbReference type="ARBA" id="ARBA00001966"/>
    </source>
</evidence>
<keyword evidence="4" id="KW-1185">Reference proteome</keyword>
<organism evidence="3 4">
    <name type="scientific">Dreissena polymorpha</name>
    <name type="common">Zebra mussel</name>
    <name type="synonym">Mytilus polymorpha</name>
    <dbReference type="NCBI Taxonomy" id="45954"/>
    <lineage>
        <taxon>Eukaryota</taxon>
        <taxon>Metazoa</taxon>
        <taxon>Spiralia</taxon>
        <taxon>Lophotrochozoa</taxon>
        <taxon>Mollusca</taxon>
        <taxon>Bivalvia</taxon>
        <taxon>Autobranchia</taxon>
        <taxon>Heteroconchia</taxon>
        <taxon>Euheterodonta</taxon>
        <taxon>Imparidentia</taxon>
        <taxon>Neoheterodontei</taxon>
        <taxon>Myida</taxon>
        <taxon>Dreissenoidea</taxon>
        <taxon>Dreissenidae</taxon>
        <taxon>Dreissena</taxon>
    </lineage>
</organism>
<reference evidence="3" key="2">
    <citation type="submission" date="2020-11" db="EMBL/GenBank/DDBJ databases">
        <authorList>
            <person name="McCartney M.A."/>
            <person name="Auch B."/>
            <person name="Kono T."/>
            <person name="Mallez S."/>
            <person name="Becker A."/>
            <person name="Gohl D.M."/>
            <person name="Silverstein K.A.T."/>
            <person name="Koren S."/>
            <person name="Bechman K.B."/>
            <person name="Herman A."/>
            <person name="Abrahante J.E."/>
            <person name="Garbe J."/>
        </authorList>
    </citation>
    <scope>NUCLEOTIDE SEQUENCE</scope>
    <source>
        <strain evidence="3">Duluth1</strain>
        <tissue evidence="3">Whole animal</tissue>
    </source>
</reference>